<dbReference type="SUPFAM" id="SSF53955">
    <property type="entry name" value="Lysozyme-like"/>
    <property type="match status" value="3"/>
</dbReference>
<keyword evidence="2 4" id="KW-0808">Transferase</keyword>
<dbReference type="Gene3D" id="3.30.20.10">
    <property type="entry name" value="Endochitinase, domain 2"/>
    <property type="match status" value="2"/>
</dbReference>
<dbReference type="PANTHER" id="PTHR47836:SF2">
    <property type="entry name" value="GLYCOSIDE HYDROLASE FAMILY 19 CATALYTIC DOMAIN-CONTAINING PROTEIN"/>
    <property type="match status" value="1"/>
</dbReference>
<dbReference type="PROSITE" id="PS51257">
    <property type="entry name" value="PROKAR_LIPOPROTEIN"/>
    <property type="match status" value="1"/>
</dbReference>
<evidence type="ECO:0000256" key="3">
    <source>
        <dbReference type="ARBA" id="ARBA00022691"/>
    </source>
</evidence>
<dbReference type="GO" id="GO:0016274">
    <property type="term" value="F:protein-arginine N-methyltransferase activity"/>
    <property type="evidence" value="ECO:0007669"/>
    <property type="project" value="InterPro"/>
</dbReference>
<dbReference type="Gene3D" id="3.40.50.150">
    <property type="entry name" value="Vaccinia Virus protein VP39"/>
    <property type="match status" value="1"/>
</dbReference>
<evidence type="ECO:0000313" key="7">
    <source>
        <dbReference type="EMBL" id="KFD67631.1"/>
    </source>
</evidence>
<evidence type="ECO:0000259" key="5">
    <source>
        <dbReference type="Pfam" id="PF00182"/>
    </source>
</evidence>
<feature type="domain" description="Glycoside hydrolase family 19 catalytic" evidence="5">
    <location>
        <begin position="1098"/>
        <end position="1264"/>
    </location>
</feature>
<dbReference type="Gene3D" id="1.10.530.10">
    <property type="match status" value="3"/>
</dbReference>
<dbReference type="EMBL" id="KL367512">
    <property type="protein sequence ID" value="KFD67631.1"/>
    <property type="molecule type" value="Genomic_DNA"/>
</dbReference>
<dbReference type="InterPro" id="IPR023346">
    <property type="entry name" value="Lysozyme-like_dom_sf"/>
</dbReference>
<organism evidence="7">
    <name type="scientific">Trichuris suis</name>
    <name type="common">pig whipworm</name>
    <dbReference type="NCBI Taxonomy" id="68888"/>
    <lineage>
        <taxon>Eukaryota</taxon>
        <taxon>Metazoa</taxon>
        <taxon>Ecdysozoa</taxon>
        <taxon>Nematoda</taxon>
        <taxon>Enoplea</taxon>
        <taxon>Dorylaimia</taxon>
        <taxon>Trichinellida</taxon>
        <taxon>Trichuridae</taxon>
        <taxon>Trichuris</taxon>
    </lineage>
</organism>
<dbReference type="InterPro" id="IPR000726">
    <property type="entry name" value="Glyco_hydro_19_cat"/>
</dbReference>
<evidence type="ECO:0008006" key="8">
    <source>
        <dbReference type="Google" id="ProtNLM"/>
    </source>
</evidence>
<keyword evidence="1 4" id="KW-0489">Methyltransferase</keyword>
<dbReference type="GO" id="GO:0004568">
    <property type="term" value="F:chitinase activity"/>
    <property type="evidence" value="ECO:0007669"/>
    <property type="project" value="InterPro"/>
</dbReference>
<dbReference type="Gene3D" id="2.70.160.11">
    <property type="entry name" value="Hnrnp arginine n-methyltransferase1"/>
    <property type="match status" value="1"/>
</dbReference>
<dbReference type="Proteomes" id="UP000030758">
    <property type="component" value="Unassembled WGS sequence"/>
</dbReference>
<dbReference type="InterPro" id="IPR055135">
    <property type="entry name" value="PRMT_dom"/>
</dbReference>
<dbReference type="PANTHER" id="PTHR47836">
    <property type="entry name" value="PROTEIN CBG09520-RELATED"/>
    <property type="match status" value="1"/>
</dbReference>
<evidence type="ECO:0000256" key="4">
    <source>
        <dbReference type="PROSITE-ProRule" id="PRU01015"/>
    </source>
</evidence>
<dbReference type="GO" id="GO:0032259">
    <property type="term" value="P:methylation"/>
    <property type="evidence" value="ECO:0007669"/>
    <property type="project" value="UniProtKB-KW"/>
</dbReference>
<accession>A0A085NDT5</accession>
<evidence type="ECO:0000259" key="6">
    <source>
        <dbReference type="Pfam" id="PF22528"/>
    </source>
</evidence>
<dbReference type="CDD" id="cd00325">
    <property type="entry name" value="chitinase_GH19"/>
    <property type="match status" value="2"/>
</dbReference>
<evidence type="ECO:0000256" key="1">
    <source>
        <dbReference type="ARBA" id="ARBA00022603"/>
    </source>
</evidence>
<dbReference type="SUPFAM" id="SSF53335">
    <property type="entry name" value="S-adenosyl-L-methionine-dependent methyltransferases"/>
    <property type="match status" value="1"/>
</dbReference>
<dbReference type="Pfam" id="PF22528">
    <property type="entry name" value="PRMT_C"/>
    <property type="match status" value="1"/>
</dbReference>
<reference evidence="7" key="1">
    <citation type="journal article" date="2014" name="Nat. Genet.">
        <title>Genome and transcriptome of the porcine whipworm Trichuris suis.</title>
        <authorList>
            <person name="Jex A.R."/>
            <person name="Nejsum P."/>
            <person name="Schwarz E.M."/>
            <person name="Hu L."/>
            <person name="Young N.D."/>
            <person name="Hall R.S."/>
            <person name="Korhonen P.K."/>
            <person name="Liao S."/>
            <person name="Thamsborg S."/>
            <person name="Xia J."/>
            <person name="Xu P."/>
            <person name="Wang S."/>
            <person name="Scheerlinck J.P."/>
            <person name="Hofmann A."/>
            <person name="Sternberg P.W."/>
            <person name="Wang J."/>
            <person name="Gasser R.B."/>
        </authorList>
    </citation>
    <scope>NUCLEOTIDE SEQUENCE [LARGE SCALE GENOMIC DNA]</scope>
    <source>
        <strain evidence="7">DCEP-RM93F</strain>
    </source>
</reference>
<feature type="domain" description="Glycoside hydrolase family 19 catalytic" evidence="5">
    <location>
        <begin position="599"/>
        <end position="728"/>
    </location>
</feature>
<evidence type="ECO:0000256" key="2">
    <source>
        <dbReference type="ARBA" id="ARBA00022679"/>
    </source>
</evidence>
<protein>
    <recommendedName>
        <fullName evidence="8">Glycoside hydrolase family 19 catalytic domain-containing protein</fullName>
    </recommendedName>
</protein>
<feature type="domain" description="Protein arginine N-methyltransferase" evidence="6">
    <location>
        <begin position="236"/>
        <end position="387"/>
    </location>
</feature>
<sequence>MFQKDGEYDAQVLFYCSFLVSCYELPPVSSFEVFFVIANMNSLETKHRRRSAKRMKKDENLYFEGYADLQCHLMMILDSPRTNAYKRAIFDSAEKLRNKIVLDVGAGTEFLSTRFSEIVFSIGILSIFASQAGAAKGLVHSFSIAMRANNLFLLVVHAVEAADVHNHLVDIIRANKLENAIEVHSVRVEDLYLETKVDCILSEWMGYGLFCEWMLRSVVHARDQWLNAGGLMIPERARVIIAPVVETEYLKDRTRSWFMVRDRFNVNMDIMARVEAENSRGRLIVHQVFPEEVAGRQAEVLNVDLYTIKDSDLSQLKGHFSCECYGNCKVFGFCMWFVVDMPAGVTLDTSPYAEVTHWLQIAMYIKPFKVDQGKVIAGSLSVQQHPEDESFIHNSVLVSCCSIRFHSSFVGSIQRANSKGDKWIGHSVVRAKSSSSTKIDCPKAVTFGRGPPGNCTKFSDPNNRPKSKLESWFTKEMFDDLFPKANLGWGPHDCSPYNYDSFVIAARYFPQFATEAPRNGYTAEQNYKRDLAAFFAHAVQETGENDASLYSKYGRKDEADECFYRGGFYNWFEGGPTSQFLPAYAPGHHPMDGDLCNAAGKYCVSNAEQDYFYPCNQEKSKYYYKGCYFGRGPIQLSYNFNYGQFGNWLRQNGVNVDLLKHPNLLMTKTDPPLAIMGSIWFYMTPQPPKPAMRLCIMGQWEPGYNNRAAGYSGPIFGPTSLIINNECNGEDQSEPGGPGESRRIKAFKWFSLWVCIYVVRFLLSFAFSLGQWEPGYNNRAAGYSGPIFGPTSLIINNECNGEDQSEPGGPGESRRIKAFKWFCKYFNVPAGEQRHLTCKGMPTTLDMIGGKKSFQPDWSSTWKAEPCKCAPADYGGMIAYYEPGRYPDRFVALNEQAAKRCIQTIYLNPSIVFFLAVALSKICFCLNGTKCAEGNCDTKAECPKAQKFGSGPAASCSKPKDPNQLAKSKLESWFTKEMFNDLFPKANLGWGPNECSPYSYESFVIAARYFPEFATEAPNNGYTAEQNYKRDLAAFFAHAVQETGENDASLYDQLSNEQASNCYYRGGFFNWFEGGPTSLFLPSSSPGYDPKDGEVCNAQGRYCSSSAELDYFYPCHKEMSDQYYKGCYFGRGAIQLSYNFNYGQFGDWLQNNGVDVDLLKHPNLLMTKTDPPLAIMGSIWFYMTPQPPKPAMHDIIMGTRGQWYPGDKNKAAGYSGPIFGPTSLIINNECNGEDSKDPGGPGESRRIKAFKWFCKYFNVPAGEQRHLTCKGMPTTLDMIAGKKSLQPDWSSTWKSEPCKCAPADYGGMIPYYEAGRYPDRFVAMNEQNAKRCVETIYDNPSMYSMTAETSLCLTVKP</sequence>
<name>A0A085NDT5_9BILA</name>
<dbReference type="InterPro" id="IPR029063">
    <property type="entry name" value="SAM-dependent_MTases_sf"/>
</dbReference>
<keyword evidence="3 4" id="KW-0949">S-adenosyl-L-methionine</keyword>
<gene>
    <name evidence="7" type="ORF">M514_11522</name>
</gene>
<dbReference type="GO" id="GO:0016998">
    <property type="term" value="P:cell wall macromolecule catabolic process"/>
    <property type="evidence" value="ECO:0007669"/>
    <property type="project" value="InterPro"/>
</dbReference>
<proteinExistence type="predicted"/>
<dbReference type="PROSITE" id="PS51678">
    <property type="entry name" value="SAM_MT_PRMT"/>
    <property type="match status" value="1"/>
</dbReference>
<dbReference type="GO" id="GO:0006032">
    <property type="term" value="P:chitin catabolic process"/>
    <property type="evidence" value="ECO:0007669"/>
    <property type="project" value="InterPro"/>
</dbReference>
<dbReference type="InterPro" id="IPR025799">
    <property type="entry name" value="Arg_MeTrfase"/>
</dbReference>
<dbReference type="Pfam" id="PF00182">
    <property type="entry name" value="Glyco_hydro_19"/>
    <property type="match status" value="2"/>
</dbReference>